<dbReference type="InterPro" id="IPR000719">
    <property type="entry name" value="Prot_kinase_dom"/>
</dbReference>
<dbReference type="GO" id="GO:0005524">
    <property type="term" value="F:ATP binding"/>
    <property type="evidence" value="ECO:0007669"/>
    <property type="project" value="UniProtKB-KW"/>
</dbReference>
<dbReference type="PROSITE" id="PS00108">
    <property type="entry name" value="PROTEIN_KINASE_ST"/>
    <property type="match status" value="1"/>
</dbReference>
<evidence type="ECO:0000259" key="7">
    <source>
        <dbReference type="PROSITE" id="PS50011"/>
    </source>
</evidence>
<dbReference type="CDD" id="cd14014">
    <property type="entry name" value="STKc_PknB_like"/>
    <property type="match status" value="1"/>
</dbReference>
<reference evidence="8" key="1">
    <citation type="journal article" date="2021" name="PeerJ">
        <title>Extensive microbial diversity within the chicken gut microbiome revealed by metagenomics and culture.</title>
        <authorList>
            <person name="Gilroy R."/>
            <person name="Ravi A."/>
            <person name="Getino M."/>
            <person name="Pursley I."/>
            <person name="Horton D.L."/>
            <person name="Alikhan N.F."/>
            <person name="Baker D."/>
            <person name="Gharbi K."/>
            <person name="Hall N."/>
            <person name="Watson M."/>
            <person name="Adriaenssens E.M."/>
            <person name="Foster-Nyarko E."/>
            <person name="Jarju S."/>
            <person name="Secka A."/>
            <person name="Antonio M."/>
            <person name="Oren A."/>
            <person name="Chaudhuri R.R."/>
            <person name="La Ragione R."/>
            <person name="Hildebrand F."/>
            <person name="Pallen M.J."/>
        </authorList>
    </citation>
    <scope>NUCLEOTIDE SEQUENCE</scope>
    <source>
        <strain evidence="8">G3-2149</strain>
    </source>
</reference>
<gene>
    <name evidence="8" type="ORF">H9789_06690</name>
</gene>
<evidence type="ECO:0000313" key="9">
    <source>
        <dbReference type="Proteomes" id="UP000823865"/>
    </source>
</evidence>
<accession>A0A9E2P188</accession>
<keyword evidence="8" id="KW-0723">Serine/threonine-protein kinase</keyword>
<keyword evidence="3" id="KW-0547">Nucleotide-binding</keyword>
<comment type="caution">
    <text evidence="8">The sequence shown here is derived from an EMBL/GenBank/DDBJ whole genome shotgun (WGS) entry which is preliminary data.</text>
</comment>
<dbReference type="InterPro" id="IPR050660">
    <property type="entry name" value="NEK_Ser/Thr_kinase"/>
</dbReference>
<dbReference type="PROSITE" id="PS50011">
    <property type="entry name" value="PROTEIN_KINASE_DOM"/>
    <property type="match status" value="1"/>
</dbReference>
<evidence type="ECO:0000256" key="1">
    <source>
        <dbReference type="ARBA" id="ARBA00012513"/>
    </source>
</evidence>
<dbReference type="Pfam" id="PF00069">
    <property type="entry name" value="Pkinase"/>
    <property type="match status" value="1"/>
</dbReference>
<evidence type="ECO:0000256" key="4">
    <source>
        <dbReference type="ARBA" id="ARBA00022777"/>
    </source>
</evidence>
<evidence type="ECO:0000256" key="5">
    <source>
        <dbReference type="ARBA" id="ARBA00022840"/>
    </source>
</evidence>
<evidence type="ECO:0000256" key="6">
    <source>
        <dbReference type="SAM" id="Phobius"/>
    </source>
</evidence>
<dbReference type="SUPFAM" id="SSF56112">
    <property type="entry name" value="Protein kinase-like (PK-like)"/>
    <property type="match status" value="1"/>
</dbReference>
<sequence>MDTTSSSNFIYHNIQETEAGFTNFMELPSQGFNILIKAKRFGKWFLLKGLKEEYRHNPVFQEVLRKEFEIMANLSHPSIVSVFSKEEIAPYGMCIVMEYIDGITLTEFMLQQQTEEQRLRIFYGILDAIRYIHSHQVVHRDLKPSNILITHNNRNVKIIDFGLSDTDYYTILKEPAGTKKYMSPEQQLGNTPDVRNDIYSLGVILMNLNPGKAYHGIIKRCIAPIEQRFSDIDQLEKALQDVSNRKKRRWLVGLTALTIILASLIVWQSVQLQQLSDERFLSTDSISAMKQMITLTNQKHNEKLKEQEKVITEISDSLERVNLLNQKLSYLEKHEMKVKQSIEDGKKEMDRYMLSTGILQHVDTLSSILYYKADKYSNLATEVLEHAKAYSRQLAPELTENECSQIEYLLHNYVHEKYTKKWLNKITELSKQQY</sequence>
<feature type="domain" description="Protein kinase" evidence="7">
    <location>
        <begin position="21"/>
        <end position="414"/>
    </location>
</feature>
<dbReference type="EMBL" id="JAHLFU010000141">
    <property type="protein sequence ID" value="MBU3853488.1"/>
    <property type="molecule type" value="Genomic_DNA"/>
</dbReference>
<evidence type="ECO:0000256" key="2">
    <source>
        <dbReference type="ARBA" id="ARBA00022679"/>
    </source>
</evidence>
<evidence type="ECO:0000313" key="8">
    <source>
        <dbReference type="EMBL" id="MBU3853488.1"/>
    </source>
</evidence>
<dbReference type="PANTHER" id="PTHR43671">
    <property type="entry name" value="SERINE/THREONINE-PROTEIN KINASE NEK"/>
    <property type="match status" value="1"/>
</dbReference>
<dbReference type="PANTHER" id="PTHR43671:SF13">
    <property type="entry name" value="SERINE_THREONINE-PROTEIN KINASE NEK2"/>
    <property type="match status" value="1"/>
</dbReference>
<keyword evidence="6" id="KW-0812">Transmembrane</keyword>
<keyword evidence="2" id="KW-0808">Transferase</keyword>
<dbReference type="InterPro" id="IPR008271">
    <property type="entry name" value="Ser/Thr_kinase_AS"/>
</dbReference>
<proteinExistence type="predicted"/>
<dbReference type="InterPro" id="IPR011009">
    <property type="entry name" value="Kinase-like_dom_sf"/>
</dbReference>
<dbReference type="GO" id="GO:0004674">
    <property type="term" value="F:protein serine/threonine kinase activity"/>
    <property type="evidence" value="ECO:0007669"/>
    <property type="project" value="UniProtKB-KW"/>
</dbReference>
<keyword evidence="5" id="KW-0067">ATP-binding</keyword>
<keyword evidence="6" id="KW-0472">Membrane</keyword>
<dbReference type="SMART" id="SM00220">
    <property type="entry name" value="S_TKc"/>
    <property type="match status" value="1"/>
</dbReference>
<dbReference type="EC" id="2.7.11.1" evidence="1"/>
<protein>
    <recommendedName>
        <fullName evidence="1">non-specific serine/threonine protein kinase</fullName>
        <ecNumber evidence="1">2.7.11.1</ecNumber>
    </recommendedName>
</protein>
<dbReference type="Gene3D" id="1.10.510.10">
    <property type="entry name" value="Transferase(Phosphotransferase) domain 1"/>
    <property type="match status" value="1"/>
</dbReference>
<keyword evidence="4 8" id="KW-0418">Kinase</keyword>
<organism evidence="8 9">
    <name type="scientific">Candidatus Paraprevotella stercoravium</name>
    <dbReference type="NCBI Taxonomy" id="2838725"/>
    <lineage>
        <taxon>Bacteria</taxon>
        <taxon>Pseudomonadati</taxon>
        <taxon>Bacteroidota</taxon>
        <taxon>Bacteroidia</taxon>
        <taxon>Bacteroidales</taxon>
        <taxon>Prevotellaceae</taxon>
        <taxon>Paraprevotella</taxon>
    </lineage>
</organism>
<keyword evidence="6" id="KW-1133">Transmembrane helix</keyword>
<reference evidence="8" key="2">
    <citation type="submission" date="2021-04" db="EMBL/GenBank/DDBJ databases">
        <authorList>
            <person name="Gilroy R."/>
        </authorList>
    </citation>
    <scope>NUCLEOTIDE SEQUENCE</scope>
    <source>
        <strain evidence="8">G3-2149</strain>
    </source>
</reference>
<feature type="transmembrane region" description="Helical" evidence="6">
    <location>
        <begin position="250"/>
        <end position="270"/>
    </location>
</feature>
<evidence type="ECO:0000256" key="3">
    <source>
        <dbReference type="ARBA" id="ARBA00022741"/>
    </source>
</evidence>
<dbReference type="Proteomes" id="UP000823865">
    <property type="component" value="Unassembled WGS sequence"/>
</dbReference>
<name>A0A9E2P188_9BACT</name>
<dbReference type="AlphaFoldDB" id="A0A9E2P188"/>